<feature type="domain" description="DUF5017" evidence="1">
    <location>
        <begin position="16"/>
        <end position="198"/>
    </location>
</feature>
<organism evidence="2 3">
    <name type="scientific">Chitinophaga lutea</name>
    <dbReference type="NCBI Taxonomy" id="2488634"/>
    <lineage>
        <taxon>Bacteria</taxon>
        <taxon>Pseudomonadati</taxon>
        <taxon>Bacteroidota</taxon>
        <taxon>Chitinophagia</taxon>
        <taxon>Chitinophagales</taxon>
        <taxon>Chitinophagaceae</taxon>
        <taxon>Chitinophaga</taxon>
    </lineage>
</organism>
<dbReference type="Proteomes" id="UP000278351">
    <property type="component" value="Unassembled WGS sequence"/>
</dbReference>
<dbReference type="AlphaFoldDB" id="A0A3N4PKB7"/>
<gene>
    <name evidence="2" type="ORF">EGT74_12895</name>
</gene>
<dbReference type="RefSeq" id="WP_123846968.1">
    <property type="nucleotide sequence ID" value="NZ_RPDH01000002.1"/>
</dbReference>
<dbReference type="InterPro" id="IPR032185">
    <property type="entry name" value="DUF5017"/>
</dbReference>
<dbReference type="SUPFAM" id="SSF49299">
    <property type="entry name" value="PKD domain"/>
    <property type="match status" value="1"/>
</dbReference>
<dbReference type="PROSITE" id="PS51257">
    <property type="entry name" value="PROKAR_LIPOPROTEIN"/>
    <property type="match status" value="1"/>
</dbReference>
<reference evidence="2 3" key="1">
    <citation type="submission" date="2018-11" db="EMBL/GenBank/DDBJ databases">
        <title>Chitinophaga lutea sp.nov., isolate from arsenic contaminated soil.</title>
        <authorList>
            <person name="Zong Y."/>
        </authorList>
    </citation>
    <scope>NUCLEOTIDE SEQUENCE [LARGE SCALE GENOMIC DNA]</scope>
    <source>
        <strain evidence="2 3">ZY74</strain>
    </source>
</reference>
<dbReference type="Pfam" id="PF16409">
    <property type="entry name" value="DUF5017"/>
    <property type="match status" value="1"/>
</dbReference>
<evidence type="ECO:0000313" key="3">
    <source>
        <dbReference type="Proteomes" id="UP000278351"/>
    </source>
</evidence>
<keyword evidence="3" id="KW-1185">Reference proteome</keyword>
<dbReference type="InterPro" id="IPR035986">
    <property type="entry name" value="PKD_dom_sf"/>
</dbReference>
<protein>
    <submittedName>
        <fullName evidence="2">DUF5017 domain-containing protein</fullName>
    </submittedName>
</protein>
<name>A0A3N4PKB7_9BACT</name>
<sequence length="305" mass="33263">MKRMIIGSLIVPMMIACNKEIKTDAPVLEVSVEKADIKAGDTATFNIQSDANVLSFYSGEVLNDYGFHNGRKIAIDSVTLSFSTSLNYGTQKDQFAVFASSDFNGQYTVEGLKAATWQNITTLYKLAPGNSNTAIAAGVKKISQLAAPGKPLYIGYRFIVKPQTANGASKLWTMSAFNMSGHTKLGVQTLADHKSAGWRIIAQGQHDPGRGAVIQAAQLAFYGNNKDFMEEYTEDWVITKAVNMEEVELGPDWGTGIKTLADPPLKAYRYRFTTPGTYTVTFVASNVNSDNESKTVRQVTVKVTP</sequence>
<dbReference type="OrthoDB" id="1082472at2"/>
<dbReference type="EMBL" id="RPDH01000002">
    <property type="protein sequence ID" value="RPE07968.1"/>
    <property type="molecule type" value="Genomic_DNA"/>
</dbReference>
<accession>A0A3N4PKB7</accession>
<evidence type="ECO:0000259" key="1">
    <source>
        <dbReference type="Pfam" id="PF16409"/>
    </source>
</evidence>
<evidence type="ECO:0000313" key="2">
    <source>
        <dbReference type="EMBL" id="RPE07968.1"/>
    </source>
</evidence>
<proteinExistence type="predicted"/>
<comment type="caution">
    <text evidence="2">The sequence shown here is derived from an EMBL/GenBank/DDBJ whole genome shotgun (WGS) entry which is preliminary data.</text>
</comment>